<evidence type="ECO:0000256" key="4">
    <source>
        <dbReference type="ARBA" id="ARBA00022821"/>
    </source>
</evidence>
<dbReference type="Gramene" id="KGN54810">
    <property type="protein sequence ID" value="KGN54810"/>
    <property type="gene ID" value="Csa_4G507400"/>
</dbReference>
<dbReference type="InterPro" id="IPR010851">
    <property type="entry name" value="DEFL"/>
</dbReference>
<keyword evidence="2" id="KW-0929">Antimicrobial</keyword>
<dbReference type="Proteomes" id="UP000029981">
    <property type="component" value="Chromosome 4"/>
</dbReference>
<sequence>MFLQFTQQNQACTRTKKMANLSSFRVAIIIVIFAVSMILVPQGTSALKCQDRLYVGGCIQHECGQKCSQLHHGGTSKCISTDPTFTKYACYCFYNCPEN</sequence>
<keyword evidence="6" id="KW-0812">Transmembrane</keyword>
<protein>
    <recommendedName>
        <fullName evidence="9">Knottin scorpion toxin-like domain-containing protein</fullName>
    </recommendedName>
</protein>
<evidence type="ECO:0000313" key="7">
    <source>
        <dbReference type="EMBL" id="KGN54810.1"/>
    </source>
</evidence>
<dbReference type="PANTHER" id="PTHR33830">
    <property type="entry name" value="DEFENSIN-LIKE PROTEIN 184-RELATED"/>
    <property type="match status" value="1"/>
</dbReference>
<reference evidence="7 8" key="1">
    <citation type="journal article" date="2009" name="Nat. Genet.">
        <title>The genome of the cucumber, Cucumis sativus L.</title>
        <authorList>
            <person name="Huang S."/>
            <person name="Li R."/>
            <person name="Zhang Z."/>
            <person name="Li L."/>
            <person name="Gu X."/>
            <person name="Fan W."/>
            <person name="Lucas W.J."/>
            <person name="Wang X."/>
            <person name="Xie B."/>
            <person name="Ni P."/>
            <person name="Ren Y."/>
            <person name="Zhu H."/>
            <person name="Li J."/>
            <person name="Lin K."/>
            <person name="Jin W."/>
            <person name="Fei Z."/>
            <person name="Li G."/>
            <person name="Staub J."/>
            <person name="Kilian A."/>
            <person name="van der Vossen E.A."/>
            <person name="Wu Y."/>
            <person name="Guo J."/>
            <person name="He J."/>
            <person name="Jia Z."/>
            <person name="Ren Y."/>
            <person name="Tian G."/>
            <person name="Lu Y."/>
            <person name="Ruan J."/>
            <person name="Qian W."/>
            <person name="Wang M."/>
            <person name="Huang Q."/>
            <person name="Li B."/>
            <person name="Xuan Z."/>
            <person name="Cao J."/>
            <person name="Asan"/>
            <person name="Wu Z."/>
            <person name="Zhang J."/>
            <person name="Cai Q."/>
            <person name="Bai Y."/>
            <person name="Zhao B."/>
            <person name="Han Y."/>
            <person name="Li Y."/>
            <person name="Li X."/>
            <person name="Wang S."/>
            <person name="Shi Q."/>
            <person name="Liu S."/>
            <person name="Cho W.K."/>
            <person name="Kim J.Y."/>
            <person name="Xu Y."/>
            <person name="Heller-Uszynska K."/>
            <person name="Miao H."/>
            <person name="Cheng Z."/>
            <person name="Zhang S."/>
            <person name="Wu J."/>
            <person name="Yang Y."/>
            <person name="Kang H."/>
            <person name="Li M."/>
            <person name="Liang H."/>
            <person name="Ren X."/>
            <person name="Shi Z."/>
            <person name="Wen M."/>
            <person name="Jian M."/>
            <person name="Yang H."/>
            <person name="Zhang G."/>
            <person name="Yang Z."/>
            <person name="Chen R."/>
            <person name="Liu S."/>
            <person name="Li J."/>
            <person name="Ma L."/>
            <person name="Liu H."/>
            <person name="Zhou Y."/>
            <person name="Zhao J."/>
            <person name="Fang X."/>
            <person name="Li G."/>
            <person name="Fang L."/>
            <person name="Li Y."/>
            <person name="Liu D."/>
            <person name="Zheng H."/>
            <person name="Zhang Y."/>
            <person name="Qin N."/>
            <person name="Li Z."/>
            <person name="Yang G."/>
            <person name="Yang S."/>
            <person name="Bolund L."/>
            <person name="Kristiansen K."/>
            <person name="Zheng H."/>
            <person name="Li S."/>
            <person name="Zhang X."/>
            <person name="Yang H."/>
            <person name="Wang J."/>
            <person name="Sun R."/>
            <person name="Zhang B."/>
            <person name="Jiang S."/>
            <person name="Wang J."/>
            <person name="Du Y."/>
            <person name="Li S."/>
        </authorList>
    </citation>
    <scope>NUCLEOTIDE SEQUENCE [LARGE SCALE GENOMIC DNA]</scope>
    <source>
        <strain evidence="8">cv. 9930</strain>
    </source>
</reference>
<evidence type="ECO:0008006" key="9">
    <source>
        <dbReference type="Google" id="ProtNLM"/>
    </source>
</evidence>
<dbReference type="GO" id="GO:0050832">
    <property type="term" value="P:defense response to fungus"/>
    <property type="evidence" value="ECO:0007669"/>
    <property type="project" value="UniProtKB-KW"/>
</dbReference>
<keyword evidence="4" id="KW-0611">Plant defense</keyword>
<dbReference type="Pfam" id="PF07333">
    <property type="entry name" value="SLR1-BP"/>
    <property type="match status" value="1"/>
</dbReference>
<reference evidence="7 8" key="4">
    <citation type="journal article" date="2011" name="BMC Genomics">
        <title>RNA-Seq improves annotation of protein-coding genes in the cucumber genome.</title>
        <authorList>
            <person name="Li Z."/>
            <person name="Zhang Z."/>
            <person name="Yan P."/>
            <person name="Huang S."/>
            <person name="Fei Z."/>
            <person name="Lin K."/>
        </authorList>
    </citation>
    <scope>NUCLEOTIDE SEQUENCE [LARGE SCALE GENOMIC DNA]</scope>
    <source>
        <strain evidence="8">cv. 9930</strain>
    </source>
</reference>
<accession>A0A0A0KYP7</accession>
<evidence type="ECO:0000256" key="3">
    <source>
        <dbReference type="ARBA" id="ARBA00022577"/>
    </source>
</evidence>
<evidence type="ECO:0000256" key="2">
    <source>
        <dbReference type="ARBA" id="ARBA00022529"/>
    </source>
</evidence>
<dbReference type="GO" id="GO:0031640">
    <property type="term" value="P:killing of cells of another organism"/>
    <property type="evidence" value="ECO:0007669"/>
    <property type="project" value="UniProtKB-KW"/>
</dbReference>
<keyword evidence="5" id="KW-1015">Disulfide bond</keyword>
<name>A0A0A0KYP7_CUCSA</name>
<gene>
    <name evidence="7" type="ORF">Csa_4G507400</name>
</gene>
<dbReference type="PANTHER" id="PTHR33830:SF21">
    <property type="entry name" value="DEFENSIN-LIKE PROTEIN 165-RELATED"/>
    <property type="match status" value="1"/>
</dbReference>
<evidence type="ECO:0000256" key="1">
    <source>
        <dbReference type="ARBA" id="ARBA00006722"/>
    </source>
</evidence>
<comment type="similarity">
    <text evidence="1">Belongs to the DEFL family.</text>
</comment>
<reference evidence="7 8" key="3">
    <citation type="journal article" date="2010" name="BMC Genomics">
        <title>Transcriptome sequencing and comparative analysis of cucumber flowers with different sex types.</title>
        <authorList>
            <person name="Guo S."/>
            <person name="Zheng Y."/>
            <person name="Joung J.G."/>
            <person name="Liu S."/>
            <person name="Zhang Z."/>
            <person name="Crasta O.R."/>
            <person name="Sobral B.W."/>
            <person name="Xu Y."/>
            <person name="Huang S."/>
            <person name="Fei Z."/>
        </authorList>
    </citation>
    <scope>NUCLEOTIDE SEQUENCE [LARGE SCALE GENOMIC DNA]</scope>
    <source>
        <strain evidence="8">cv. 9930</strain>
    </source>
</reference>
<feature type="transmembrane region" description="Helical" evidence="6">
    <location>
        <begin position="21"/>
        <end position="40"/>
    </location>
</feature>
<proteinExistence type="inferred from homology"/>
<dbReference type="EMBL" id="CM002925">
    <property type="protein sequence ID" value="KGN54810.1"/>
    <property type="molecule type" value="Genomic_DNA"/>
</dbReference>
<dbReference type="AlphaFoldDB" id="A0A0A0KYP7"/>
<reference evidence="7 8" key="2">
    <citation type="journal article" date="2009" name="PLoS ONE">
        <title>An integrated genetic and cytogenetic map of the cucumber genome.</title>
        <authorList>
            <person name="Ren Y."/>
            <person name="Zhang Z."/>
            <person name="Liu J."/>
            <person name="Staub J.E."/>
            <person name="Han Y."/>
            <person name="Cheng Z."/>
            <person name="Li X."/>
            <person name="Lu J."/>
            <person name="Miao H."/>
            <person name="Kang H."/>
            <person name="Xie B."/>
            <person name="Gu X."/>
            <person name="Wang X."/>
            <person name="Du Y."/>
            <person name="Jin W."/>
            <person name="Huang S."/>
        </authorList>
    </citation>
    <scope>NUCLEOTIDE SEQUENCE [LARGE SCALE GENOMIC DNA]</scope>
    <source>
        <strain evidence="8">cv. 9930</strain>
    </source>
</reference>
<evidence type="ECO:0000256" key="6">
    <source>
        <dbReference type="SAM" id="Phobius"/>
    </source>
</evidence>
<organism evidence="7 8">
    <name type="scientific">Cucumis sativus</name>
    <name type="common">Cucumber</name>
    <dbReference type="NCBI Taxonomy" id="3659"/>
    <lineage>
        <taxon>Eukaryota</taxon>
        <taxon>Viridiplantae</taxon>
        <taxon>Streptophyta</taxon>
        <taxon>Embryophyta</taxon>
        <taxon>Tracheophyta</taxon>
        <taxon>Spermatophyta</taxon>
        <taxon>Magnoliopsida</taxon>
        <taxon>eudicotyledons</taxon>
        <taxon>Gunneridae</taxon>
        <taxon>Pentapetalae</taxon>
        <taxon>rosids</taxon>
        <taxon>fabids</taxon>
        <taxon>Cucurbitales</taxon>
        <taxon>Cucurbitaceae</taxon>
        <taxon>Benincaseae</taxon>
        <taxon>Cucumis</taxon>
    </lineage>
</organism>
<evidence type="ECO:0000256" key="5">
    <source>
        <dbReference type="ARBA" id="ARBA00023157"/>
    </source>
</evidence>
<keyword evidence="8" id="KW-1185">Reference proteome</keyword>
<keyword evidence="3" id="KW-0295">Fungicide</keyword>
<keyword evidence="6" id="KW-0472">Membrane</keyword>
<keyword evidence="6" id="KW-1133">Transmembrane helix</keyword>
<evidence type="ECO:0000313" key="8">
    <source>
        <dbReference type="Proteomes" id="UP000029981"/>
    </source>
</evidence>